<sequence>MHAIRLHSFGQAENLRYEQVPDPEPGPGQVRIRVEANGVHLVDTALRRGEAGPFPLPELPTVPGREVAGIVDRVGEGVDEALVGQPVVAHLGNAPGGYAELTVVDAAQALSRPGLSAADAVALAGTGRTMLGIAQFADLGPGSVAAVTSAAGGIGTLLVQYAKSLGATVIGIAGGANKAALVAANGADLAVDYTEPEWVEKVRAHLAGRPATVVFDGVGGAVGTAAVGLLAPGGQHLIYGWSAGSATEVDPGAGIASETVLGPKMVEKAGGDLRILARRALALGIEGVLRPAITAFPLSAAAAAHVALESGATTGKVVLVP</sequence>
<dbReference type="SMART" id="SM00829">
    <property type="entry name" value="PKS_ER"/>
    <property type="match status" value="1"/>
</dbReference>
<gene>
    <name evidence="4" type="ORF">GCM10011591_07220</name>
</gene>
<dbReference type="RefSeq" id="WP_188827250.1">
    <property type="nucleotide sequence ID" value="NZ_BMMW01000001.1"/>
</dbReference>
<dbReference type="GO" id="GO:0070402">
    <property type="term" value="F:NADPH binding"/>
    <property type="evidence" value="ECO:0007669"/>
    <property type="project" value="TreeGrafter"/>
</dbReference>
<proteinExistence type="predicted"/>
<comment type="caution">
    <text evidence="4">The sequence shown here is derived from an EMBL/GenBank/DDBJ whole genome shotgun (WGS) entry which is preliminary data.</text>
</comment>
<keyword evidence="2" id="KW-0560">Oxidoreductase</keyword>
<dbReference type="GO" id="GO:0035925">
    <property type="term" value="F:mRNA 3'-UTR AU-rich region binding"/>
    <property type="evidence" value="ECO:0007669"/>
    <property type="project" value="TreeGrafter"/>
</dbReference>
<dbReference type="EMBL" id="BMMW01000001">
    <property type="protein sequence ID" value="GGK38133.1"/>
    <property type="molecule type" value="Genomic_DNA"/>
</dbReference>
<evidence type="ECO:0000313" key="4">
    <source>
        <dbReference type="EMBL" id="GGK38133.1"/>
    </source>
</evidence>
<protein>
    <submittedName>
        <fullName evidence="4">Oxidoreductase</fullName>
    </submittedName>
</protein>
<dbReference type="AlphaFoldDB" id="A0A917Q9W0"/>
<evidence type="ECO:0000313" key="5">
    <source>
        <dbReference type="Proteomes" id="UP000612956"/>
    </source>
</evidence>
<dbReference type="GO" id="GO:0005829">
    <property type="term" value="C:cytosol"/>
    <property type="evidence" value="ECO:0007669"/>
    <property type="project" value="TreeGrafter"/>
</dbReference>
<dbReference type="SUPFAM" id="SSF50129">
    <property type="entry name" value="GroES-like"/>
    <property type="match status" value="1"/>
</dbReference>
<evidence type="ECO:0000259" key="3">
    <source>
        <dbReference type="SMART" id="SM00829"/>
    </source>
</evidence>
<dbReference type="InterPro" id="IPR036291">
    <property type="entry name" value="NAD(P)-bd_dom_sf"/>
</dbReference>
<dbReference type="CDD" id="cd08244">
    <property type="entry name" value="MDR_enoyl_red"/>
    <property type="match status" value="1"/>
</dbReference>
<evidence type="ECO:0000256" key="1">
    <source>
        <dbReference type="ARBA" id="ARBA00022857"/>
    </source>
</evidence>
<dbReference type="Gene3D" id="3.40.50.720">
    <property type="entry name" value="NAD(P)-binding Rossmann-like Domain"/>
    <property type="match status" value="1"/>
</dbReference>
<dbReference type="Pfam" id="PF00107">
    <property type="entry name" value="ADH_zinc_N"/>
    <property type="match status" value="1"/>
</dbReference>
<dbReference type="Gene3D" id="3.90.180.10">
    <property type="entry name" value="Medium-chain alcohol dehydrogenases, catalytic domain"/>
    <property type="match status" value="1"/>
</dbReference>
<dbReference type="Pfam" id="PF08240">
    <property type="entry name" value="ADH_N"/>
    <property type="match status" value="1"/>
</dbReference>
<keyword evidence="1" id="KW-0521">NADP</keyword>
<reference evidence="4" key="1">
    <citation type="journal article" date="2014" name="Int. J. Syst. Evol. Microbiol.">
        <title>Complete genome sequence of Corynebacterium casei LMG S-19264T (=DSM 44701T), isolated from a smear-ripened cheese.</title>
        <authorList>
            <consortium name="US DOE Joint Genome Institute (JGI-PGF)"/>
            <person name="Walter F."/>
            <person name="Albersmeier A."/>
            <person name="Kalinowski J."/>
            <person name="Ruckert C."/>
        </authorList>
    </citation>
    <scope>NUCLEOTIDE SEQUENCE</scope>
    <source>
        <strain evidence="4">CGMCC 4.7278</strain>
    </source>
</reference>
<dbReference type="GO" id="GO:0003960">
    <property type="term" value="F:quinone reductase (NADPH) activity"/>
    <property type="evidence" value="ECO:0007669"/>
    <property type="project" value="TreeGrafter"/>
</dbReference>
<dbReference type="PANTHER" id="PTHR48106">
    <property type="entry name" value="QUINONE OXIDOREDUCTASE PIG3-RELATED"/>
    <property type="match status" value="1"/>
</dbReference>
<reference evidence="4" key="2">
    <citation type="submission" date="2020-09" db="EMBL/GenBank/DDBJ databases">
        <authorList>
            <person name="Sun Q."/>
            <person name="Zhou Y."/>
        </authorList>
    </citation>
    <scope>NUCLEOTIDE SEQUENCE</scope>
    <source>
        <strain evidence="4">CGMCC 4.7278</strain>
    </source>
</reference>
<dbReference type="InterPro" id="IPR020843">
    <property type="entry name" value="ER"/>
</dbReference>
<feature type="domain" description="Enoyl reductase (ER)" evidence="3">
    <location>
        <begin position="10"/>
        <end position="319"/>
    </location>
</feature>
<evidence type="ECO:0000256" key="2">
    <source>
        <dbReference type="ARBA" id="ARBA00023002"/>
    </source>
</evidence>
<accession>A0A917Q9W0</accession>
<dbReference type="InterPro" id="IPR013149">
    <property type="entry name" value="ADH-like_C"/>
</dbReference>
<dbReference type="Proteomes" id="UP000612956">
    <property type="component" value="Unassembled WGS sequence"/>
</dbReference>
<name>A0A917Q9W0_9NOCA</name>
<dbReference type="PANTHER" id="PTHR48106:SF13">
    <property type="entry name" value="QUINONE OXIDOREDUCTASE-RELATED"/>
    <property type="match status" value="1"/>
</dbReference>
<dbReference type="InterPro" id="IPR013154">
    <property type="entry name" value="ADH-like_N"/>
</dbReference>
<dbReference type="InterPro" id="IPR011032">
    <property type="entry name" value="GroES-like_sf"/>
</dbReference>
<keyword evidence="5" id="KW-1185">Reference proteome</keyword>
<organism evidence="4 5">
    <name type="scientific">Nocardia camponoti</name>
    <dbReference type="NCBI Taxonomy" id="1616106"/>
    <lineage>
        <taxon>Bacteria</taxon>
        <taxon>Bacillati</taxon>
        <taxon>Actinomycetota</taxon>
        <taxon>Actinomycetes</taxon>
        <taxon>Mycobacteriales</taxon>
        <taxon>Nocardiaceae</taxon>
        <taxon>Nocardia</taxon>
    </lineage>
</organism>
<dbReference type="SUPFAM" id="SSF51735">
    <property type="entry name" value="NAD(P)-binding Rossmann-fold domains"/>
    <property type="match status" value="1"/>
</dbReference>